<dbReference type="InterPro" id="IPR036322">
    <property type="entry name" value="WD40_repeat_dom_sf"/>
</dbReference>
<evidence type="ECO:0000313" key="2">
    <source>
        <dbReference type="Proteomes" id="UP000178570"/>
    </source>
</evidence>
<comment type="caution">
    <text evidence="1">The sequence shown here is derived from an EMBL/GenBank/DDBJ whole genome shotgun (WGS) entry which is preliminary data.</text>
</comment>
<reference evidence="1 2" key="1">
    <citation type="journal article" date="2016" name="Nat. Commun.">
        <title>Thousands of microbial genomes shed light on interconnected biogeochemical processes in an aquifer system.</title>
        <authorList>
            <person name="Anantharaman K."/>
            <person name="Brown C.T."/>
            <person name="Hug L.A."/>
            <person name="Sharon I."/>
            <person name="Castelle C.J."/>
            <person name="Probst A.J."/>
            <person name="Thomas B.C."/>
            <person name="Singh A."/>
            <person name="Wilkins M.J."/>
            <person name="Karaoz U."/>
            <person name="Brodie E.L."/>
            <person name="Williams K.H."/>
            <person name="Hubbard S.S."/>
            <person name="Banfield J.F."/>
        </authorList>
    </citation>
    <scope>NUCLEOTIDE SEQUENCE [LARGE SCALE GENOMIC DNA]</scope>
</reference>
<name>A0A1G1XJZ5_9BACT</name>
<dbReference type="SUPFAM" id="SSF50978">
    <property type="entry name" value="WD40 repeat-like"/>
    <property type="match status" value="1"/>
</dbReference>
<dbReference type="AlphaFoldDB" id="A0A1G1XJZ5"/>
<evidence type="ECO:0008006" key="3">
    <source>
        <dbReference type="Google" id="ProtNLM"/>
    </source>
</evidence>
<protein>
    <recommendedName>
        <fullName evidence="3">PEGA domain-containing protein</fullName>
    </recommendedName>
</protein>
<dbReference type="EMBL" id="MHHY01000009">
    <property type="protein sequence ID" value="OGY40272.1"/>
    <property type="molecule type" value="Genomic_DNA"/>
</dbReference>
<sequence length="466" mass="53087">MTKPQRSLIFFTLTLAFFIVAPAIVLLSQGYLFDFKNLRLVQAGGVFIKTNPESVIINIQPQTGGKSKTLQSKTSLLGSGGTLIKNLLPQKYIVSVKPTTQEEISWEKELEVNPLQVTKATRIIFPVLKPEIASSTILAMPSLIIIPENNRKMFLYTNATGKIFRHENATSTLLVDTKTITGFPRNESISKIIPSSSGKSFLALSKTNGVVFSETQGTFLASSFFKLFLQTEKNNLSQTRFVWHENNDNILFALTSKNNYFFDLEKQEYAVFYNKKIIALSEEYFVDEQGIIYHFDYSNENSIRELLNTGLETQNASIKNLGKNNFLLKNNENEIYFFDETKKEKIADGVEKIIVSEDNSRLAYFNKDDSVFIYFLEDVFDDLLYKKGEALSLGVSNNINNIYFAHFNWQIVTISEKNAMIVEIDKRMPVNKYKINLGKISNTINFEDQTLIWLEDNVLKSAKILP</sequence>
<organism evidence="1 2">
    <name type="scientific">Candidatus Brennerbacteria bacterium RIFOXYD1_FULL_41_16</name>
    <dbReference type="NCBI Taxonomy" id="1797529"/>
    <lineage>
        <taxon>Bacteria</taxon>
        <taxon>Candidatus Brenneribacteriota</taxon>
    </lineage>
</organism>
<evidence type="ECO:0000313" key="1">
    <source>
        <dbReference type="EMBL" id="OGY40272.1"/>
    </source>
</evidence>
<proteinExistence type="predicted"/>
<gene>
    <name evidence="1" type="ORF">A2570_03270</name>
</gene>
<accession>A0A1G1XJZ5</accession>
<dbReference type="Proteomes" id="UP000178570">
    <property type="component" value="Unassembled WGS sequence"/>
</dbReference>